<dbReference type="WBParaSite" id="SPAL_0001065800.1">
    <property type="protein sequence ID" value="SPAL_0001065800.1"/>
    <property type="gene ID" value="SPAL_0001065800"/>
</dbReference>
<feature type="domain" description="DUF7583" evidence="2">
    <location>
        <begin position="816"/>
        <end position="905"/>
    </location>
</feature>
<dbReference type="AlphaFoldDB" id="A0A0N5BXZ5"/>
<keyword evidence="4" id="KW-1185">Reference proteome</keyword>
<dbReference type="InterPro" id="IPR056005">
    <property type="entry name" value="DUF7583"/>
</dbReference>
<feature type="domain" description="DUF7583" evidence="2">
    <location>
        <begin position="530"/>
        <end position="625"/>
    </location>
</feature>
<evidence type="ECO:0000256" key="1">
    <source>
        <dbReference type="SAM" id="SignalP"/>
    </source>
</evidence>
<feature type="chain" id="PRO_5005895026" evidence="1">
    <location>
        <begin position="24"/>
        <end position="940"/>
    </location>
</feature>
<dbReference type="Pfam" id="PF24488">
    <property type="entry name" value="DUF7584"/>
    <property type="match status" value="1"/>
</dbReference>
<feature type="domain" description="DUF7583" evidence="2">
    <location>
        <begin position="628"/>
        <end position="716"/>
    </location>
</feature>
<evidence type="ECO:0000259" key="2">
    <source>
        <dbReference type="Pfam" id="PF24486"/>
    </source>
</evidence>
<evidence type="ECO:0000313" key="5">
    <source>
        <dbReference type="WBParaSite" id="SPAL_0001065800.1"/>
    </source>
</evidence>
<feature type="domain" description="DUF7584" evidence="3">
    <location>
        <begin position="223"/>
        <end position="337"/>
    </location>
</feature>
<dbReference type="Proteomes" id="UP000046392">
    <property type="component" value="Unplaced"/>
</dbReference>
<keyword evidence="1" id="KW-0732">Signal</keyword>
<proteinExistence type="predicted"/>
<evidence type="ECO:0000259" key="3">
    <source>
        <dbReference type="Pfam" id="PF24488"/>
    </source>
</evidence>
<dbReference type="InterPro" id="IPR056006">
    <property type="entry name" value="DUF7584"/>
</dbReference>
<name>A0A0N5BXZ5_STREA</name>
<sequence>MEKLLKVLWILAVYTIYLSPCGSNEEPGKHFQHYQDYETYAVNFPKKHIVKTNTEIVAVKCPLEDRVKHSDNSTIIFKRHSENLKESLILKSKIGNDHLWRFYDIGKTGTKVVNCLNIYKNDETHLLAEWKHEISRTSTEQINITCINNFNIMNHSPGKNIIELSGSEITVAFSGKSNYRELNSKNPQVYKGDTLVVFDGDMFDSKEKEFLEPICIVRPYHPPPSINIIGIENITNNTKNKEWPLVEVENFPKGLEIKLEYNGETRQHDFFQYEKINVHYFDFTKENKLHSYKNMTLEPDQDGKKIFQLEHPAIVKFEYNCDYCGESSTNIEKNIIFGDKDYFKREIKSSVKYQYDHLGFNANCSMVIKKNFHLKNVSFNDAVVRKVEYFYSVIDYQIFDFMLVDNTVIYKVNNPKGILKCTYSASFGEIKLAQEYEFLTEANPTLIGYYYNKLSFKANCSKEKDDIGSLKTVLFNDEKISITDDGNTTPESIGNFTSDEKFFIYNDTNPKGELKCIYKLSYGKFTISEKYEYFENITLPPVKYSFENPYFKANCSLKRNEFSDLKTILFNGKTIEVKDLQKGKTKDAFKLEGTSVNFMDRNPNGTLYCVYNLTVGEFTTSQEFEYINNETLPNIVYPDGQLYFFPNCSVDKNNYTHLNSISLNDKTVYIQGERNFREHTTKKGNHIIYKGRNPNGKFVCTYEVSHGKINLTQNYHTIENETLPPVIYSYDQLTFNPNCSKKEKHSIDLKTIIFNDKSMDVGDISKAELNSVENFKLTKDFVMYDVENPVGEFVCVYNISIGTFKKSQKYVSIQSETLPIVKYYYNELGYDPNCTLYPNNFTTLKAVTFGVERIKVRNLRQEKDYTRRIFKMEKGFVKVMSGDSGTLTCVYALPIGEISMSQTFEAVIKNNGHNLSFKVGISLIIILNSIIIKNLLIVSI</sequence>
<feature type="domain" description="DUF7583" evidence="2">
    <location>
        <begin position="719"/>
        <end position="811"/>
    </location>
</feature>
<feature type="signal peptide" evidence="1">
    <location>
        <begin position="1"/>
        <end position="23"/>
    </location>
</feature>
<organism evidence="4 5">
    <name type="scientific">Strongyloides papillosus</name>
    <name type="common">Intestinal threadworm</name>
    <dbReference type="NCBI Taxonomy" id="174720"/>
    <lineage>
        <taxon>Eukaryota</taxon>
        <taxon>Metazoa</taxon>
        <taxon>Ecdysozoa</taxon>
        <taxon>Nematoda</taxon>
        <taxon>Chromadorea</taxon>
        <taxon>Rhabditida</taxon>
        <taxon>Tylenchina</taxon>
        <taxon>Panagrolaimomorpha</taxon>
        <taxon>Strongyloidoidea</taxon>
        <taxon>Strongyloididae</taxon>
        <taxon>Strongyloides</taxon>
    </lineage>
</organism>
<feature type="domain" description="DUF7583" evidence="2">
    <location>
        <begin position="345"/>
        <end position="437"/>
    </location>
</feature>
<reference evidence="5" key="1">
    <citation type="submission" date="2017-02" db="UniProtKB">
        <authorList>
            <consortium name="WormBaseParasite"/>
        </authorList>
    </citation>
    <scope>IDENTIFICATION</scope>
</reference>
<protein>
    <submittedName>
        <fullName evidence="5">Ig-like domain-containing protein</fullName>
    </submittedName>
</protein>
<evidence type="ECO:0000313" key="4">
    <source>
        <dbReference type="Proteomes" id="UP000046392"/>
    </source>
</evidence>
<dbReference type="Pfam" id="PF24486">
    <property type="entry name" value="DUF7583"/>
    <property type="match status" value="5"/>
</dbReference>
<accession>A0A0N5BXZ5</accession>